<dbReference type="Pfam" id="PF02627">
    <property type="entry name" value="CMD"/>
    <property type="match status" value="1"/>
</dbReference>
<dbReference type="InterPro" id="IPR010195">
    <property type="entry name" value="Uncharacterised_peroxidase-rel"/>
</dbReference>
<dbReference type="SUPFAM" id="SSF69118">
    <property type="entry name" value="AhpD-like"/>
    <property type="match status" value="1"/>
</dbReference>
<dbReference type="STRING" id="1166073.SAMN05192530_11456"/>
<evidence type="ECO:0000313" key="3">
    <source>
        <dbReference type="EMBL" id="SDO81234.1"/>
    </source>
</evidence>
<dbReference type="InterPro" id="IPR003779">
    <property type="entry name" value="CMD-like"/>
</dbReference>
<dbReference type="NCBIfam" id="TIGR01926">
    <property type="entry name" value="peroxid_rel"/>
    <property type="match status" value="1"/>
</dbReference>
<reference evidence="3 4" key="1">
    <citation type="submission" date="2016-10" db="EMBL/GenBank/DDBJ databases">
        <authorList>
            <person name="de Groot N.N."/>
        </authorList>
    </citation>
    <scope>NUCLEOTIDE SEQUENCE [LARGE SCALE GENOMIC DNA]</scope>
    <source>
        <strain evidence="4">L7-484,KACC 16230,DSM 25025</strain>
    </source>
</reference>
<dbReference type="InterPro" id="IPR004675">
    <property type="entry name" value="AhpD_core"/>
</dbReference>
<dbReference type="NCBIfam" id="TIGR04030">
    <property type="entry name" value="perox_Avi_7169"/>
    <property type="match status" value="1"/>
</dbReference>
<accession>A0A1H0MLL6</accession>
<name>A0A1H0MLL6_9HYPH</name>
<keyword evidence="4" id="KW-1185">Reference proteome</keyword>
<dbReference type="InterPro" id="IPR029032">
    <property type="entry name" value="AhpD-like"/>
</dbReference>
<dbReference type="PANTHER" id="PTHR35446:SF2">
    <property type="entry name" value="CARBOXYMUCONOLACTONE DECARBOXYLASE-LIKE DOMAIN-CONTAINING PROTEIN"/>
    <property type="match status" value="1"/>
</dbReference>
<keyword evidence="3" id="KW-0575">Peroxidase</keyword>
<sequence>MNAPVAASDASVLVSHPDNREPSRFTQDELNWLPALAPLKLDELTERHYEGLTEKSRAQSPYFRLLARDPEVLGARTRTDKDIFYNADGGLPRAERELAATAVSRVNGCIFCASVHARFATRHSGRREDVDRLLEQGVSVDLDPRWNAVIAAADHLTRTPTDFGTDAVVSLRQVGLRDDEVADLIFASAFFNWANRLMLSLGEPEGEAPKD</sequence>
<evidence type="ECO:0000259" key="2">
    <source>
        <dbReference type="Pfam" id="PF02627"/>
    </source>
</evidence>
<feature type="region of interest" description="Disordered" evidence="1">
    <location>
        <begin position="1"/>
        <end position="23"/>
    </location>
</feature>
<evidence type="ECO:0000313" key="4">
    <source>
        <dbReference type="Proteomes" id="UP000198793"/>
    </source>
</evidence>
<feature type="domain" description="Carboxymuconolactone decarboxylase-like" evidence="2">
    <location>
        <begin position="70"/>
        <end position="154"/>
    </location>
</feature>
<dbReference type="InterPro" id="IPR023923">
    <property type="entry name" value="AhpD_Avi7169"/>
</dbReference>
<dbReference type="NCBIfam" id="TIGR00778">
    <property type="entry name" value="ahpD_dom"/>
    <property type="match status" value="1"/>
</dbReference>
<protein>
    <submittedName>
        <fullName evidence="3">Alkylhydroperoxidase domain protein, Avi_7169 family</fullName>
    </submittedName>
</protein>
<proteinExistence type="predicted"/>
<keyword evidence="3" id="KW-0560">Oxidoreductase</keyword>
<dbReference type="RefSeq" id="WP_090676838.1">
    <property type="nucleotide sequence ID" value="NZ_FNIT01000014.1"/>
</dbReference>
<organism evidence="3 4">
    <name type="scientific">Aureimonas jatrophae</name>
    <dbReference type="NCBI Taxonomy" id="1166073"/>
    <lineage>
        <taxon>Bacteria</taxon>
        <taxon>Pseudomonadati</taxon>
        <taxon>Pseudomonadota</taxon>
        <taxon>Alphaproteobacteria</taxon>
        <taxon>Hyphomicrobiales</taxon>
        <taxon>Aurantimonadaceae</taxon>
        <taxon>Aureimonas</taxon>
    </lineage>
</organism>
<dbReference type="Gene3D" id="1.20.1290.10">
    <property type="entry name" value="AhpD-like"/>
    <property type="match status" value="1"/>
</dbReference>
<dbReference type="Proteomes" id="UP000198793">
    <property type="component" value="Unassembled WGS sequence"/>
</dbReference>
<gene>
    <name evidence="3" type="ORF">SAMN05192530_11456</name>
</gene>
<dbReference type="EMBL" id="FNIT01000014">
    <property type="protein sequence ID" value="SDO81234.1"/>
    <property type="molecule type" value="Genomic_DNA"/>
</dbReference>
<evidence type="ECO:0000256" key="1">
    <source>
        <dbReference type="SAM" id="MobiDB-lite"/>
    </source>
</evidence>
<dbReference type="AlphaFoldDB" id="A0A1H0MLL6"/>
<dbReference type="PANTHER" id="PTHR35446">
    <property type="entry name" value="SI:CH211-175M2.5"/>
    <property type="match status" value="1"/>
</dbReference>
<dbReference type="OrthoDB" id="3667834at2"/>
<dbReference type="GO" id="GO:0051920">
    <property type="term" value="F:peroxiredoxin activity"/>
    <property type="evidence" value="ECO:0007669"/>
    <property type="project" value="InterPro"/>
</dbReference>